<dbReference type="InterPro" id="IPR003441">
    <property type="entry name" value="NAC-dom"/>
</dbReference>
<keyword evidence="4" id="KW-0539">Nucleus</keyword>
<comment type="caution">
    <text evidence="6">The sequence shown here is derived from an EMBL/GenBank/DDBJ whole genome shotgun (WGS) entry which is preliminary data.</text>
</comment>
<dbReference type="Gene3D" id="2.170.150.80">
    <property type="entry name" value="NAC domain"/>
    <property type="match status" value="1"/>
</dbReference>
<dbReference type="PANTHER" id="PTHR31719">
    <property type="entry name" value="NAC TRANSCRIPTION FACTOR 56"/>
    <property type="match status" value="1"/>
</dbReference>
<dbReference type="AlphaFoldDB" id="A0ABD1SX06"/>
<dbReference type="InterPro" id="IPR036093">
    <property type="entry name" value="NAC_dom_sf"/>
</dbReference>
<evidence type="ECO:0000313" key="7">
    <source>
        <dbReference type="Proteomes" id="UP001604336"/>
    </source>
</evidence>
<keyword evidence="1" id="KW-0805">Transcription regulation</keyword>
<reference evidence="7" key="1">
    <citation type="submission" date="2024-07" db="EMBL/GenBank/DDBJ databases">
        <title>Two chromosome-level genome assemblies of Korean endemic species Abeliophyllum distichum and Forsythia ovata (Oleaceae).</title>
        <authorList>
            <person name="Jang H."/>
        </authorList>
    </citation>
    <scope>NUCLEOTIDE SEQUENCE [LARGE SCALE GENOMIC DNA]</scope>
</reference>
<evidence type="ECO:0000256" key="2">
    <source>
        <dbReference type="ARBA" id="ARBA00023125"/>
    </source>
</evidence>
<evidence type="ECO:0000256" key="3">
    <source>
        <dbReference type="ARBA" id="ARBA00023163"/>
    </source>
</evidence>
<organism evidence="6 7">
    <name type="scientific">Abeliophyllum distichum</name>
    <dbReference type="NCBI Taxonomy" id="126358"/>
    <lineage>
        <taxon>Eukaryota</taxon>
        <taxon>Viridiplantae</taxon>
        <taxon>Streptophyta</taxon>
        <taxon>Embryophyta</taxon>
        <taxon>Tracheophyta</taxon>
        <taxon>Spermatophyta</taxon>
        <taxon>Magnoliopsida</taxon>
        <taxon>eudicotyledons</taxon>
        <taxon>Gunneridae</taxon>
        <taxon>Pentapetalae</taxon>
        <taxon>asterids</taxon>
        <taxon>lamiids</taxon>
        <taxon>Lamiales</taxon>
        <taxon>Oleaceae</taxon>
        <taxon>Forsythieae</taxon>
        <taxon>Abeliophyllum</taxon>
    </lineage>
</organism>
<dbReference type="EMBL" id="JBFOLK010000006">
    <property type="protein sequence ID" value="KAL2504990.1"/>
    <property type="molecule type" value="Genomic_DNA"/>
</dbReference>
<keyword evidence="3" id="KW-0804">Transcription</keyword>
<dbReference type="Pfam" id="PF02365">
    <property type="entry name" value="NAM"/>
    <property type="match status" value="1"/>
</dbReference>
<evidence type="ECO:0000256" key="1">
    <source>
        <dbReference type="ARBA" id="ARBA00023015"/>
    </source>
</evidence>
<name>A0ABD1SX06_9LAMI</name>
<dbReference type="PANTHER" id="PTHR31719:SF94">
    <property type="entry name" value="PROTEIN ATAF2"/>
    <property type="match status" value="1"/>
</dbReference>
<sequence>MASFRCGAKRVALNLPPGYKFKPTDNEVLLYLRKNILDQQFPANAIPTTDVYGSNPDELPFCEFRDGNGSCWFFFTTKPNGDLVTEDGYWSAIMDEGIIDGTKVAGFKQHLVFYRGKISSGTQTHWNIHEYRANPSTFTTAELNDGIKKKISNLVVCKIFLMNDDPTTHSDGEIESLIFEEDDG</sequence>
<evidence type="ECO:0000259" key="5">
    <source>
        <dbReference type="PROSITE" id="PS51005"/>
    </source>
</evidence>
<accession>A0ABD1SX06</accession>
<evidence type="ECO:0000313" key="6">
    <source>
        <dbReference type="EMBL" id="KAL2504990.1"/>
    </source>
</evidence>
<proteinExistence type="predicted"/>
<evidence type="ECO:0000256" key="4">
    <source>
        <dbReference type="ARBA" id="ARBA00023242"/>
    </source>
</evidence>
<keyword evidence="2" id="KW-0238">DNA-binding</keyword>
<dbReference type="Proteomes" id="UP001604336">
    <property type="component" value="Unassembled WGS sequence"/>
</dbReference>
<gene>
    <name evidence="6" type="ORF">Adt_20611</name>
</gene>
<protein>
    <submittedName>
        <fullName evidence="6">NAC domain containing protein 41</fullName>
    </submittedName>
</protein>
<keyword evidence="7" id="KW-1185">Reference proteome</keyword>
<dbReference type="PROSITE" id="PS51005">
    <property type="entry name" value="NAC"/>
    <property type="match status" value="1"/>
</dbReference>
<dbReference type="SUPFAM" id="SSF101941">
    <property type="entry name" value="NAC domain"/>
    <property type="match status" value="1"/>
</dbReference>
<dbReference type="GO" id="GO:0003677">
    <property type="term" value="F:DNA binding"/>
    <property type="evidence" value="ECO:0007669"/>
    <property type="project" value="UniProtKB-KW"/>
</dbReference>
<feature type="domain" description="NAC" evidence="5">
    <location>
        <begin position="15"/>
        <end position="162"/>
    </location>
</feature>